<proteinExistence type="predicted"/>
<name>A0A4D8RAD6_AZOBR</name>
<feature type="region of interest" description="Disordered" evidence="1">
    <location>
        <begin position="1"/>
        <end position="44"/>
    </location>
</feature>
<sequence length="69" mass="7651">MERTTLPTLVTAMPRRTATPSQPSSPSQPATRERPASGFTVLPLDDRRCPRREVAMLCETDSGHRWDGA</sequence>
<protein>
    <submittedName>
        <fullName evidence="2">Uncharacterized protein</fullName>
    </submittedName>
</protein>
<feature type="compositionally biased region" description="Low complexity" evidence="1">
    <location>
        <begin position="14"/>
        <end position="30"/>
    </location>
</feature>
<evidence type="ECO:0000313" key="2">
    <source>
        <dbReference type="EMBL" id="QCO14212.1"/>
    </source>
</evidence>
<reference evidence="2 3" key="1">
    <citation type="submission" date="2018-09" db="EMBL/GenBank/DDBJ databases">
        <title>Whole genome based analysis of evolution and adaptive divergence in Indian and Brazilian strains of Azospirillum brasilense.</title>
        <authorList>
            <person name="Singh C."/>
            <person name="Tripathi A.K."/>
        </authorList>
    </citation>
    <scope>NUCLEOTIDE SEQUENCE [LARGE SCALE GENOMIC DNA]</scope>
    <source>
        <strain evidence="2 3">MTCC4039</strain>
    </source>
</reference>
<evidence type="ECO:0000313" key="3">
    <source>
        <dbReference type="Proteomes" id="UP000298693"/>
    </source>
</evidence>
<dbReference type="Proteomes" id="UP000298693">
    <property type="component" value="Chromosome"/>
</dbReference>
<accession>A0A4D8RAD6</accession>
<dbReference type="AlphaFoldDB" id="A0A4D8RAD6"/>
<organism evidence="2 3">
    <name type="scientific">Azospirillum brasilense</name>
    <dbReference type="NCBI Taxonomy" id="192"/>
    <lineage>
        <taxon>Bacteria</taxon>
        <taxon>Pseudomonadati</taxon>
        <taxon>Pseudomonadota</taxon>
        <taxon>Alphaproteobacteria</taxon>
        <taxon>Rhodospirillales</taxon>
        <taxon>Azospirillaceae</taxon>
        <taxon>Azospirillum</taxon>
    </lineage>
</organism>
<evidence type="ECO:0000256" key="1">
    <source>
        <dbReference type="SAM" id="MobiDB-lite"/>
    </source>
</evidence>
<dbReference type="EMBL" id="CP032345">
    <property type="protein sequence ID" value="QCO14212.1"/>
    <property type="molecule type" value="Genomic_DNA"/>
</dbReference>
<gene>
    <name evidence="2" type="ORF">D3869_02610</name>
</gene>